<dbReference type="InterPro" id="IPR017969">
    <property type="entry name" value="Heavy-metal-associated_CS"/>
</dbReference>
<dbReference type="InterPro" id="IPR008250">
    <property type="entry name" value="ATPase_P-typ_transduc_dom_A_sf"/>
</dbReference>
<dbReference type="InterPro" id="IPR018303">
    <property type="entry name" value="ATPase_P-typ_P_site"/>
</dbReference>
<dbReference type="Gene3D" id="3.40.50.1000">
    <property type="entry name" value="HAD superfamily/HAD-like"/>
    <property type="match status" value="1"/>
</dbReference>
<evidence type="ECO:0000256" key="9">
    <source>
        <dbReference type="ARBA" id="ARBA00022840"/>
    </source>
</evidence>
<feature type="transmembrane region" description="Helical" evidence="16">
    <location>
        <begin position="397"/>
        <end position="417"/>
    </location>
</feature>
<dbReference type="SUPFAM" id="SSF81660">
    <property type="entry name" value="Metal cation-transporting ATPase, ATP-binding domain N"/>
    <property type="match status" value="1"/>
</dbReference>
<keyword evidence="5 16" id="KW-0479">Metal-binding</keyword>
<evidence type="ECO:0000256" key="17">
    <source>
        <dbReference type="SAM" id="MobiDB-lite"/>
    </source>
</evidence>
<evidence type="ECO:0000256" key="2">
    <source>
        <dbReference type="ARBA" id="ARBA00006024"/>
    </source>
</evidence>
<keyword evidence="8" id="KW-0187">Copper transport</keyword>
<dbReference type="SUPFAM" id="SSF56784">
    <property type="entry name" value="HAD-like"/>
    <property type="match status" value="1"/>
</dbReference>
<dbReference type="Gene3D" id="3.30.70.100">
    <property type="match status" value="4"/>
</dbReference>
<dbReference type="SFLD" id="SFLDS00003">
    <property type="entry name" value="Haloacid_Dehalogenase"/>
    <property type="match status" value="1"/>
</dbReference>
<dbReference type="SFLD" id="SFLDG00002">
    <property type="entry name" value="C1.7:_P-type_atpase_like"/>
    <property type="match status" value="1"/>
</dbReference>
<dbReference type="PRINTS" id="PR00119">
    <property type="entry name" value="CATATPASE"/>
</dbReference>
<dbReference type="InterPro" id="IPR036412">
    <property type="entry name" value="HAD-like_sf"/>
</dbReference>
<evidence type="ECO:0000256" key="8">
    <source>
        <dbReference type="ARBA" id="ARBA00022796"/>
    </source>
</evidence>
<keyword evidence="12 16" id="KW-1133">Transmembrane helix</keyword>
<dbReference type="OrthoDB" id="432719at2759"/>
<dbReference type="PROSITE" id="PS50846">
    <property type="entry name" value="HMA_2"/>
    <property type="match status" value="3"/>
</dbReference>
<feature type="domain" description="HMA" evidence="18">
    <location>
        <begin position="258"/>
        <end position="324"/>
    </location>
</feature>
<dbReference type="InterPro" id="IPR059000">
    <property type="entry name" value="ATPase_P-type_domA"/>
</dbReference>
<accession>A0A8J2WXU7</accession>
<feature type="domain" description="HMA" evidence="18">
    <location>
        <begin position="76"/>
        <end position="140"/>
    </location>
</feature>
<dbReference type="InterPro" id="IPR006121">
    <property type="entry name" value="HMA_dom"/>
</dbReference>
<dbReference type="GO" id="GO:0043682">
    <property type="term" value="F:P-type divalent copper transporter activity"/>
    <property type="evidence" value="ECO:0007669"/>
    <property type="project" value="TreeGrafter"/>
</dbReference>
<evidence type="ECO:0000256" key="14">
    <source>
        <dbReference type="ARBA" id="ARBA00023065"/>
    </source>
</evidence>
<feature type="compositionally biased region" description="Pro residues" evidence="17">
    <location>
        <begin position="155"/>
        <end position="167"/>
    </location>
</feature>
<dbReference type="NCBIfam" id="TIGR01494">
    <property type="entry name" value="ATPase_P-type"/>
    <property type="match status" value="2"/>
</dbReference>
<dbReference type="GO" id="GO:0016020">
    <property type="term" value="C:membrane"/>
    <property type="evidence" value="ECO:0007669"/>
    <property type="project" value="UniProtKB-SubCell"/>
</dbReference>
<dbReference type="SUPFAM" id="SSF55008">
    <property type="entry name" value="HMA, heavy metal-associated domain"/>
    <property type="match status" value="4"/>
</dbReference>
<dbReference type="InterPro" id="IPR044492">
    <property type="entry name" value="P_typ_ATPase_HD_dom"/>
</dbReference>
<dbReference type="InterPro" id="IPR027256">
    <property type="entry name" value="P-typ_ATPase_IB"/>
</dbReference>
<dbReference type="InterPro" id="IPR006122">
    <property type="entry name" value="HMA_Cu_ion-bd"/>
</dbReference>
<gene>
    <name evidence="19" type="ORF">PECAL_3P18000</name>
</gene>
<comment type="similarity">
    <text evidence="2 16">Belongs to the cation transport ATPase (P-type) (TC 3.A.3) family. Type IB subfamily.</text>
</comment>
<evidence type="ECO:0000256" key="6">
    <source>
        <dbReference type="ARBA" id="ARBA00022737"/>
    </source>
</evidence>
<evidence type="ECO:0000259" key="18">
    <source>
        <dbReference type="PROSITE" id="PS50846"/>
    </source>
</evidence>
<dbReference type="GO" id="GO:0005507">
    <property type="term" value="F:copper ion binding"/>
    <property type="evidence" value="ECO:0007669"/>
    <property type="project" value="InterPro"/>
</dbReference>
<dbReference type="PANTHER" id="PTHR43520:SF8">
    <property type="entry name" value="P-TYPE CU(+) TRANSPORTER"/>
    <property type="match status" value="1"/>
</dbReference>
<feature type="transmembrane region" description="Helical" evidence="16">
    <location>
        <begin position="479"/>
        <end position="499"/>
    </location>
</feature>
<dbReference type="Pfam" id="PF00122">
    <property type="entry name" value="E1-E2_ATPase"/>
    <property type="match status" value="1"/>
</dbReference>
<dbReference type="Gene3D" id="3.40.1110.10">
    <property type="entry name" value="Calcium-transporting ATPase, cytoplasmic domain N"/>
    <property type="match status" value="1"/>
</dbReference>
<dbReference type="InterPro" id="IPR023298">
    <property type="entry name" value="ATPase_P-typ_TM_dom_sf"/>
</dbReference>
<keyword evidence="7 16" id="KW-0547">Nucleotide-binding</keyword>
<dbReference type="GO" id="GO:0055070">
    <property type="term" value="P:copper ion homeostasis"/>
    <property type="evidence" value="ECO:0007669"/>
    <property type="project" value="TreeGrafter"/>
</dbReference>
<keyword evidence="9 16" id="KW-0067">ATP-binding</keyword>
<evidence type="ECO:0000256" key="1">
    <source>
        <dbReference type="ARBA" id="ARBA00004127"/>
    </source>
</evidence>
<name>A0A8J2WXU7_9STRA</name>
<dbReference type="InterPro" id="IPR023299">
    <property type="entry name" value="ATPase_P-typ_cyto_dom_N"/>
</dbReference>
<organism evidence="19 20">
    <name type="scientific">Pelagomonas calceolata</name>
    <dbReference type="NCBI Taxonomy" id="35677"/>
    <lineage>
        <taxon>Eukaryota</taxon>
        <taxon>Sar</taxon>
        <taxon>Stramenopiles</taxon>
        <taxon>Ochrophyta</taxon>
        <taxon>Pelagophyceae</taxon>
        <taxon>Pelagomonadales</taxon>
        <taxon>Pelagomonadaceae</taxon>
        <taxon>Pelagomonas</taxon>
    </lineage>
</organism>
<evidence type="ECO:0000256" key="11">
    <source>
        <dbReference type="ARBA" id="ARBA00022967"/>
    </source>
</evidence>
<dbReference type="SUPFAM" id="SSF81665">
    <property type="entry name" value="Calcium ATPase, transmembrane domain M"/>
    <property type="match status" value="1"/>
</dbReference>
<proteinExistence type="inferred from homology"/>
<dbReference type="NCBIfam" id="TIGR00003">
    <property type="entry name" value="copper ion binding protein"/>
    <property type="match status" value="1"/>
</dbReference>
<evidence type="ECO:0000256" key="4">
    <source>
        <dbReference type="ARBA" id="ARBA00022692"/>
    </source>
</evidence>
<dbReference type="InterPro" id="IPR001757">
    <property type="entry name" value="P_typ_ATPase"/>
</dbReference>
<keyword evidence="10" id="KW-0460">Magnesium</keyword>
<keyword evidence="13" id="KW-0186">Copper</keyword>
<feature type="region of interest" description="Disordered" evidence="17">
    <location>
        <begin position="146"/>
        <end position="169"/>
    </location>
</feature>
<dbReference type="GO" id="GO:0005524">
    <property type="term" value="F:ATP binding"/>
    <property type="evidence" value="ECO:0007669"/>
    <property type="project" value="UniProtKB-UniRule"/>
</dbReference>
<dbReference type="Gene3D" id="1.20.1110.10">
    <property type="entry name" value="Calcium-transporting ATPase, transmembrane domain"/>
    <property type="match status" value="1"/>
</dbReference>
<feature type="transmembrane region" description="Helical" evidence="16">
    <location>
        <begin position="1028"/>
        <end position="1047"/>
    </location>
</feature>
<dbReference type="PRINTS" id="PR00120">
    <property type="entry name" value="HATPASE"/>
</dbReference>
<dbReference type="PROSITE" id="PS01047">
    <property type="entry name" value="HMA_1"/>
    <property type="match status" value="1"/>
</dbReference>
<reference evidence="19" key="1">
    <citation type="submission" date="2021-11" db="EMBL/GenBank/DDBJ databases">
        <authorList>
            <consortium name="Genoscope - CEA"/>
            <person name="William W."/>
        </authorList>
    </citation>
    <scope>NUCLEOTIDE SEQUENCE</scope>
</reference>
<keyword evidence="15 16" id="KW-0472">Membrane</keyword>
<feature type="transmembrane region" description="Helical" evidence="16">
    <location>
        <begin position="680"/>
        <end position="702"/>
    </location>
</feature>
<keyword evidence="4 16" id="KW-0812">Transmembrane</keyword>
<dbReference type="GO" id="GO:0016887">
    <property type="term" value="F:ATP hydrolysis activity"/>
    <property type="evidence" value="ECO:0007669"/>
    <property type="project" value="InterPro"/>
</dbReference>
<dbReference type="PROSITE" id="PS00154">
    <property type="entry name" value="ATPASE_E1_E2"/>
    <property type="match status" value="1"/>
</dbReference>
<evidence type="ECO:0000256" key="13">
    <source>
        <dbReference type="ARBA" id="ARBA00023008"/>
    </source>
</evidence>
<feature type="transmembrane region" description="Helical" evidence="16">
    <location>
        <begin position="641"/>
        <end position="660"/>
    </location>
</feature>
<evidence type="ECO:0000256" key="16">
    <source>
        <dbReference type="RuleBase" id="RU362081"/>
    </source>
</evidence>
<sequence length="1104" mass="112668">MSAASVRLSVDGMTCLHCVGTVQKALEGVGGVRRAEVDLASGVARVDADADAPLSALVAAVEAVGFGAAAASPETATTTLAVRGMTCARCEAWVADALRAVPGVAKVAVSVADGAARVEAASVSRAALEDAVRRAGYACGADADPPAEPSLETPLLPPPPPTSPTAPTPDAVALRLAVDGMTCGACAAAVTRALRGAHPAVAAAAANCVTDEATVRCPAGDVDAVVRACEAAVARAGYAVSRVHRATGDGDAARPDRAEAVFVVGGLVCAACPPRIVRALGLTAGVLEVAVEVLLERVRVAYDPARLGAQDIARKLRKLGYEAEVEGAASASDRALAGEKARRLAREAEVRRYGREALLALVLALPIFVVVMLLKPYGPRGVVLALEANVLGSRRRYLAAEALGSLLLATPIQFWLGARFYAGAVKALRRGSATMDTLVALGTSAAYGYSCYALGAASHNRPCCRSHRTCAMDGHCFHGHHYFETSALLIAFVLLGKYLEARAKGKTSRALRALLELQPARAVVLCDDQAETVDAAALRRGDVCLVAPGLAVPADGVVVRGASTVDESMLTGEARPVPKSADPERNAVYGGTVNLGPGALRVQVVAVGAGPRDDAVLSRIVRLIEAAQGSKTRVEALADVVARYFVLGVVVVACVAVIVWTALAATRAIPRSWYEREGPALFGLLFGVAVLVVACPCALGLATPTAVMVGTGVGARLGVLIKGGRPLEVARGVTCVVFDKTGTLTRGRPQVVRTELVAEDAAALLGCAADDVADAVRDAVAAAEANSAHPLARALVDQVDAKRFACEAFASLDGRGVSASLRAADGREVVLHVGTRELLRDCGARALAPAVEERARKWEAGGATVVFVHAGASRRVGAEAGNGAAPGGGATVAFVAIEDRVRGDAAAAIRGLRARGVDVYMLTGDTERCAAAVAKKCGIPDAFARVRPDGKAAVVARLQGEGRVVMMVGDGVNDGPALAQADVGVAMGCGTSLAVEAADVVLVRNALADVDAAIQISRATFARIRSNLFFSLVFNGLGVPIAAGALFPVLRVRLPPEVAALAMALSSFCVVASSLSLNTFRPAPGGGAAETGAPAAEPRVVVGA</sequence>
<evidence type="ECO:0000256" key="5">
    <source>
        <dbReference type="ARBA" id="ARBA00022723"/>
    </source>
</evidence>
<evidence type="ECO:0000256" key="7">
    <source>
        <dbReference type="ARBA" id="ARBA00022741"/>
    </source>
</evidence>
<keyword evidence="6" id="KW-0677">Repeat</keyword>
<keyword evidence="11" id="KW-1278">Translocase</keyword>
<dbReference type="GO" id="GO:0012505">
    <property type="term" value="C:endomembrane system"/>
    <property type="evidence" value="ECO:0007669"/>
    <property type="project" value="UniProtKB-SubCell"/>
</dbReference>
<dbReference type="AlphaFoldDB" id="A0A8J2WXU7"/>
<dbReference type="InterPro" id="IPR023214">
    <property type="entry name" value="HAD_sf"/>
</dbReference>
<keyword evidence="14" id="KW-0406">Ion transport</keyword>
<protein>
    <recommendedName>
        <fullName evidence="18">HMA domain-containing protein</fullName>
    </recommendedName>
</protein>
<keyword evidence="20" id="KW-1185">Reference proteome</keyword>
<dbReference type="InterPro" id="IPR036163">
    <property type="entry name" value="HMA_dom_sf"/>
</dbReference>
<evidence type="ECO:0000256" key="3">
    <source>
        <dbReference type="ARBA" id="ARBA00022448"/>
    </source>
</evidence>
<dbReference type="Gene3D" id="2.70.150.10">
    <property type="entry name" value="Calcium-transporting ATPase, cytoplasmic transduction domain A"/>
    <property type="match status" value="1"/>
</dbReference>
<dbReference type="PANTHER" id="PTHR43520">
    <property type="entry name" value="ATP7, ISOFORM B"/>
    <property type="match status" value="1"/>
</dbReference>
<keyword evidence="3" id="KW-0813">Transport</keyword>
<evidence type="ECO:0000256" key="15">
    <source>
        <dbReference type="ARBA" id="ARBA00023136"/>
    </source>
</evidence>
<feature type="transmembrane region" description="Helical" evidence="16">
    <location>
        <begin position="438"/>
        <end position="459"/>
    </location>
</feature>
<dbReference type="SFLD" id="SFLDF00027">
    <property type="entry name" value="p-type_atpase"/>
    <property type="match status" value="1"/>
</dbReference>
<comment type="caution">
    <text evidence="19">The sequence shown here is derived from an EMBL/GenBank/DDBJ whole genome shotgun (WGS) entry which is preliminary data.</text>
</comment>
<dbReference type="NCBIfam" id="TIGR01525">
    <property type="entry name" value="ATPase-IB_hvy"/>
    <property type="match status" value="1"/>
</dbReference>
<evidence type="ECO:0000256" key="10">
    <source>
        <dbReference type="ARBA" id="ARBA00022842"/>
    </source>
</evidence>
<evidence type="ECO:0000313" key="19">
    <source>
        <dbReference type="EMBL" id="CAH0371844.1"/>
    </source>
</evidence>
<dbReference type="Pfam" id="PF00403">
    <property type="entry name" value="HMA"/>
    <property type="match status" value="4"/>
</dbReference>
<evidence type="ECO:0000313" key="20">
    <source>
        <dbReference type="Proteomes" id="UP000789595"/>
    </source>
</evidence>
<feature type="transmembrane region" description="Helical" evidence="16">
    <location>
        <begin position="357"/>
        <end position="377"/>
    </location>
</feature>
<dbReference type="SUPFAM" id="SSF81653">
    <property type="entry name" value="Calcium ATPase, transduction domain A"/>
    <property type="match status" value="1"/>
</dbReference>
<feature type="transmembrane region" description="Helical" evidence="16">
    <location>
        <begin position="1059"/>
        <end position="1077"/>
    </location>
</feature>
<evidence type="ECO:0000256" key="12">
    <source>
        <dbReference type="ARBA" id="ARBA00022989"/>
    </source>
</evidence>
<dbReference type="EMBL" id="CAKKNE010000003">
    <property type="protein sequence ID" value="CAH0371844.1"/>
    <property type="molecule type" value="Genomic_DNA"/>
</dbReference>
<dbReference type="CDD" id="cd00371">
    <property type="entry name" value="HMA"/>
    <property type="match status" value="4"/>
</dbReference>
<dbReference type="Proteomes" id="UP000789595">
    <property type="component" value="Unassembled WGS sequence"/>
</dbReference>
<comment type="subcellular location">
    <subcellularLocation>
        <location evidence="1">Endomembrane system</location>
        <topology evidence="1">Multi-pass membrane protein</topology>
    </subcellularLocation>
    <subcellularLocation>
        <location evidence="16">Membrane</location>
    </subcellularLocation>
</comment>
<dbReference type="FunFam" id="2.70.150.10:FF:000002">
    <property type="entry name" value="Copper-transporting ATPase 1, putative"/>
    <property type="match status" value="1"/>
</dbReference>
<feature type="domain" description="HMA" evidence="18">
    <location>
        <begin position="4"/>
        <end position="69"/>
    </location>
</feature>
<dbReference type="Pfam" id="PF00702">
    <property type="entry name" value="Hydrolase"/>
    <property type="match status" value="1"/>
</dbReference>
<dbReference type="PROSITE" id="PS01229">
    <property type="entry name" value="COF_2"/>
    <property type="match status" value="1"/>
</dbReference>